<dbReference type="Gene3D" id="3.10.450.40">
    <property type="match status" value="2"/>
</dbReference>
<dbReference type="InParanoid" id="A0A2P6NNE0"/>
<evidence type="ECO:0000256" key="9">
    <source>
        <dbReference type="ARBA" id="ARBA00023008"/>
    </source>
</evidence>
<dbReference type="Gene3D" id="2.70.98.20">
    <property type="entry name" value="Copper amine oxidase, catalytic domain"/>
    <property type="match status" value="1"/>
</dbReference>
<dbReference type="GO" id="GO:0008131">
    <property type="term" value="F:primary methylamine oxidase activity"/>
    <property type="evidence" value="ECO:0007669"/>
    <property type="project" value="InterPro"/>
</dbReference>
<evidence type="ECO:0000256" key="2">
    <source>
        <dbReference type="ARBA" id="ARBA00001936"/>
    </source>
</evidence>
<dbReference type="GO" id="GO:0005507">
    <property type="term" value="F:copper ion binding"/>
    <property type="evidence" value="ECO:0007669"/>
    <property type="project" value="InterPro"/>
</dbReference>
<dbReference type="PANTHER" id="PTHR10638:SF86">
    <property type="entry name" value="COPPER AMINE OXIDASE 1-RELATED"/>
    <property type="match status" value="1"/>
</dbReference>
<evidence type="ECO:0000256" key="6">
    <source>
        <dbReference type="ARBA" id="ARBA00022723"/>
    </source>
</evidence>
<evidence type="ECO:0000256" key="4">
    <source>
        <dbReference type="ARBA" id="ARBA00007983"/>
    </source>
</evidence>
<dbReference type="EC" id="1.4.3.-" evidence="13"/>
<organism evidence="17 18">
    <name type="scientific">Planoprotostelium fungivorum</name>
    <dbReference type="NCBI Taxonomy" id="1890364"/>
    <lineage>
        <taxon>Eukaryota</taxon>
        <taxon>Amoebozoa</taxon>
        <taxon>Evosea</taxon>
        <taxon>Variosea</taxon>
        <taxon>Cavosteliida</taxon>
        <taxon>Cavosteliaceae</taxon>
        <taxon>Planoprotostelium</taxon>
    </lineage>
</organism>
<dbReference type="GO" id="GO:0009308">
    <property type="term" value="P:amine metabolic process"/>
    <property type="evidence" value="ECO:0007669"/>
    <property type="project" value="UniProtKB-UniRule"/>
</dbReference>
<dbReference type="Pfam" id="PF01179">
    <property type="entry name" value="Cu_amine_oxid"/>
    <property type="match status" value="1"/>
</dbReference>
<comment type="similarity">
    <text evidence="4 13">Belongs to the copper/topaquinone oxidase family.</text>
</comment>
<comment type="cofactor">
    <cofactor evidence="2">
        <name>Mn(2+)</name>
        <dbReference type="ChEBI" id="CHEBI:29035"/>
    </cofactor>
</comment>
<dbReference type="InterPro" id="IPR015798">
    <property type="entry name" value="Cu_amine_oxidase_C"/>
</dbReference>
<keyword evidence="6 13" id="KW-0479">Metal-binding</keyword>
<feature type="domain" description="Copper amine oxidase N3-terminal" evidence="16">
    <location>
        <begin position="518"/>
        <end position="619"/>
    </location>
</feature>
<evidence type="ECO:0000313" key="18">
    <source>
        <dbReference type="Proteomes" id="UP000241769"/>
    </source>
</evidence>
<feature type="domain" description="Copper amine oxidase catalytic" evidence="15">
    <location>
        <begin position="652"/>
        <end position="1058"/>
    </location>
</feature>
<name>A0A2P6NNE0_9EUKA</name>
<accession>A0A2P6NNE0</accession>
<evidence type="ECO:0000256" key="8">
    <source>
        <dbReference type="ARBA" id="ARBA00023002"/>
    </source>
</evidence>
<keyword evidence="8 13" id="KW-0560">Oxidoreductase</keyword>
<dbReference type="OrthoDB" id="5379943at2759"/>
<evidence type="ECO:0000313" key="17">
    <source>
        <dbReference type="EMBL" id="PRP85418.1"/>
    </source>
</evidence>
<comment type="PTM">
    <text evidence="12 13">Topaquinone (TPQ) is generated by copper-dependent autoxidation of a specific tyrosyl residue.</text>
</comment>
<dbReference type="GO" id="GO:0048038">
    <property type="term" value="F:quinone binding"/>
    <property type="evidence" value="ECO:0007669"/>
    <property type="project" value="InterPro"/>
</dbReference>
<evidence type="ECO:0000259" key="16">
    <source>
        <dbReference type="Pfam" id="PF02728"/>
    </source>
</evidence>
<comment type="cofactor">
    <cofactor evidence="1">
        <name>Cu cation</name>
        <dbReference type="ChEBI" id="CHEBI:23378"/>
    </cofactor>
</comment>
<dbReference type="InterPro" id="IPR015802">
    <property type="entry name" value="Cu_amine_oxidase_N3"/>
</dbReference>
<reference evidence="17 18" key="1">
    <citation type="journal article" date="2018" name="Genome Biol. Evol.">
        <title>Multiple Roots of Fruiting Body Formation in Amoebozoa.</title>
        <authorList>
            <person name="Hillmann F."/>
            <person name="Forbes G."/>
            <person name="Novohradska S."/>
            <person name="Ferling I."/>
            <person name="Riege K."/>
            <person name="Groth M."/>
            <person name="Westermann M."/>
            <person name="Marz M."/>
            <person name="Spaller T."/>
            <person name="Winckler T."/>
            <person name="Schaap P."/>
            <person name="Glockner G."/>
        </authorList>
    </citation>
    <scope>NUCLEOTIDE SEQUENCE [LARGE SCALE GENOMIC DNA]</scope>
    <source>
        <strain evidence="17 18">Jena</strain>
    </source>
</reference>
<dbReference type="InterPro" id="IPR036460">
    <property type="entry name" value="Cu_amine_oxidase_C_sf"/>
</dbReference>
<dbReference type="AlphaFoldDB" id="A0A2P6NNE0"/>
<feature type="compositionally biased region" description="Low complexity" evidence="14">
    <location>
        <begin position="117"/>
        <end position="136"/>
    </location>
</feature>
<keyword evidence="9 13" id="KW-0186">Copper</keyword>
<dbReference type="Pfam" id="PF02728">
    <property type="entry name" value="Cu_amine_oxidN3"/>
    <property type="match status" value="1"/>
</dbReference>
<feature type="active site" description="Proton acceptor" evidence="11">
    <location>
        <position position="730"/>
    </location>
</feature>
<feature type="region of interest" description="Disordered" evidence="14">
    <location>
        <begin position="100"/>
        <end position="142"/>
    </location>
</feature>
<sequence>MVNASLSEATPIYLPSSAPIIINTQVHERGFIIVLTDPSASTNRMWALRVVRVMSVVTQKGIPCEEPTIGRPRKRTDDPYVSSITAVDPTLELMNELFTTWETPSPPSSDDVHVTQDQMSSSPLQSPLDPSSVSSRSHVDDHPIQSDQDIAAEISATFSSMPPSLTTFEFDETESFVSRRSKELGNDITSDQAIWRGINQTIRQLRLFCTPDQKRELWNSFQCRLNESIKMADEMQIPTIIWRRHVIVYINKAYSAATGFPQGDPCESLNTFDVAPKSTLILMRKVLPQIFISSHIQKFQIMHQGVLDVKGNILPGVMHITIKRDIFGLMEYCIGHAVFHTDSKEHILTFDEEGRLIRTEVMKASWMMQTMWMIVFVLEYVSEMLSCCHTKLRILVVCGQVNFRIRSNHLTANNEYSQFCVTTTMTPHPLDPLNLEEINDCVNIFKKSSHHDASSVYRYVTKKRFITSEDGCHTKVRQGMMVLLNSNKRRAEEVIVDLLNKKVVSLDTMAEGVQPAYTPQDYEDCERIIQNDPSVAEALRQRGIHDPKEVMVDLWASGRGFVEETDAGPSRIAKPILYLRDETDTIAYGYGRPVEGLTPVIDLYAQKILYIEDLHRDVPVAKSAEEQRKLREKSNPSPTHDPRKEYPIKPIDIVQPEGPSFALDGHHVRWQGWDLNVGFNAREGLTLHALQIWDDEKKSYRPVLYRASCAEMVVPYAEPHAPTYRRNAFDAGEEGLGFNVNSLSVGCDCLGVIHYLDAALNTSGGEARVVKNAICVHEEDDGVLWKHTDWRSGNAVSARSRKLSISSFATVANYDYGFFWYLFQDGTIQCEVKLTGIMLPIGVKPETKATDMKHSLLLGGGVAAPYHQHIFSFRLETAVDGFSNSIYEVNAEVDTLDNPQGNAFVAKKTLFKRELDAQRDIHPQSGRYWNVVNHSKRNAIDEPVAYKLLPGDNSFTFLHPLSPVRRRAGFVGKHLWVTPFRAAEKYPVGNYPNRPDFSHQGLPSWTQQNRSIVDESLVLWYTMNVLHIPRLEEWPIMPVVRAGFKMQAEGFFNENPTLHLRQTQKNKTASDHNYSVCLVAQPFIDTITENSSCNPIKKMDSHSISKPVKRLRVVDPSKDTPLLSTDIMLKSEIGVNLLLHARASERTFSMLFLDALAFFYVLEAVDAAFASVTDVHKLIDQTVSDEVRSSTTKSPTDAYKIMKHTNSATSIEAVKRLKRLIEQSWRNGMGTVSIVYVPTLVEDGAA</sequence>
<dbReference type="NCBIfam" id="NF008559">
    <property type="entry name" value="PRK11504.1"/>
    <property type="match status" value="1"/>
</dbReference>
<dbReference type="SUPFAM" id="SSF49998">
    <property type="entry name" value="Amine oxidase catalytic domain"/>
    <property type="match status" value="1"/>
</dbReference>
<evidence type="ECO:0000256" key="12">
    <source>
        <dbReference type="PIRSR" id="PIRSR600269-51"/>
    </source>
</evidence>
<comment type="caution">
    <text evidence="17">The sequence shown here is derived from an EMBL/GenBank/DDBJ whole genome shotgun (WGS) entry which is preliminary data.</text>
</comment>
<dbReference type="Proteomes" id="UP000241769">
    <property type="component" value="Unassembled WGS sequence"/>
</dbReference>
<feature type="region of interest" description="Disordered" evidence="14">
    <location>
        <begin position="623"/>
        <end position="647"/>
    </location>
</feature>
<evidence type="ECO:0000256" key="7">
    <source>
        <dbReference type="ARBA" id="ARBA00022772"/>
    </source>
</evidence>
<keyword evidence="7 11" id="KW-0801">TPQ</keyword>
<keyword evidence="10" id="KW-0464">Manganese</keyword>
<evidence type="ECO:0000256" key="1">
    <source>
        <dbReference type="ARBA" id="ARBA00001935"/>
    </source>
</evidence>
<evidence type="ECO:0000256" key="10">
    <source>
        <dbReference type="ARBA" id="ARBA00023211"/>
    </source>
</evidence>
<keyword evidence="18" id="KW-1185">Reference proteome</keyword>
<dbReference type="EMBL" id="MDYQ01000045">
    <property type="protein sequence ID" value="PRP85418.1"/>
    <property type="molecule type" value="Genomic_DNA"/>
</dbReference>
<comment type="subunit">
    <text evidence="5">Homodimer.</text>
</comment>
<evidence type="ECO:0000256" key="5">
    <source>
        <dbReference type="ARBA" id="ARBA00011738"/>
    </source>
</evidence>
<feature type="modified residue" description="2',4',5'-topaquinone" evidence="12">
    <location>
        <position position="814"/>
    </location>
</feature>
<dbReference type="InterPro" id="IPR000269">
    <property type="entry name" value="Cu_amine_oxidase"/>
</dbReference>
<feature type="active site" description="Schiff-base intermediate with substrate; via topaquinone" evidence="11">
    <location>
        <position position="814"/>
    </location>
</feature>
<evidence type="ECO:0000256" key="13">
    <source>
        <dbReference type="RuleBase" id="RU000672"/>
    </source>
</evidence>
<dbReference type="PANTHER" id="PTHR10638">
    <property type="entry name" value="COPPER AMINE OXIDASE"/>
    <property type="match status" value="1"/>
</dbReference>
<dbReference type="STRING" id="1890364.A0A2P6NNE0"/>
<evidence type="ECO:0000256" key="3">
    <source>
        <dbReference type="ARBA" id="ARBA00001947"/>
    </source>
</evidence>
<proteinExistence type="inferred from homology"/>
<comment type="cofactor">
    <cofactor evidence="13">
        <name>Cu cation</name>
        <dbReference type="ChEBI" id="CHEBI:23378"/>
    </cofactor>
    <text evidence="13">Contains 1 topaquinone per subunit.</text>
</comment>
<comment type="cofactor">
    <cofactor evidence="3">
        <name>Zn(2+)</name>
        <dbReference type="ChEBI" id="CHEBI:29105"/>
    </cofactor>
</comment>
<evidence type="ECO:0000259" key="15">
    <source>
        <dbReference type="Pfam" id="PF01179"/>
    </source>
</evidence>
<dbReference type="InterPro" id="IPR016182">
    <property type="entry name" value="Cu_amine_oxidase_N-reg"/>
</dbReference>
<evidence type="ECO:0000256" key="14">
    <source>
        <dbReference type="SAM" id="MobiDB-lite"/>
    </source>
</evidence>
<protein>
    <recommendedName>
        <fullName evidence="13">Amine oxidase</fullName>
        <ecNumber evidence="13">1.4.3.-</ecNumber>
    </recommendedName>
</protein>
<gene>
    <name evidence="17" type="ORF">PROFUN_06964</name>
</gene>
<dbReference type="SUPFAM" id="SSF54416">
    <property type="entry name" value="Amine oxidase N-terminal region"/>
    <property type="match status" value="2"/>
</dbReference>
<evidence type="ECO:0000256" key="11">
    <source>
        <dbReference type="PIRSR" id="PIRSR600269-50"/>
    </source>
</evidence>